<dbReference type="KEGG" id="ccho:CCHOA_02605"/>
<dbReference type="GO" id="GO:0000725">
    <property type="term" value="P:recombinational repair"/>
    <property type="evidence" value="ECO:0007669"/>
    <property type="project" value="TreeGrafter"/>
</dbReference>
<evidence type="ECO:0000256" key="11">
    <source>
        <dbReference type="ARBA" id="ARBA00023235"/>
    </source>
</evidence>
<evidence type="ECO:0000256" key="2">
    <source>
        <dbReference type="ARBA" id="ARBA00022722"/>
    </source>
</evidence>
<dbReference type="InterPro" id="IPR011604">
    <property type="entry name" value="PDDEXK-like_dom_sf"/>
</dbReference>
<evidence type="ECO:0000256" key="13">
    <source>
        <dbReference type="ARBA" id="ARBA00034808"/>
    </source>
</evidence>
<dbReference type="AlphaFoldDB" id="A0A3G6J7R6"/>
<evidence type="ECO:0000256" key="4">
    <source>
        <dbReference type="ARBA" id="ARBA00022763"/>
    </source>
</evidence>
<gene>
    <name evidence="18" type="ORF">CCHOA_02605</name>
</gene>
<evidence type="ECO:0000256" key="1">
    <source>
        <dbReference type="ARBA" id="ARBA00009922"/>
    </source>
</evidence>
<evidence type="ECO:0000259" key="16">
    <source>
        <dbReference type="PROSITE" id="PS51198"/>
    </source>
</evidence>
<dbReference type="PANTHER" id="PTHR11070:SF59">
    <property type="entry name" value="DNA 3'-5' HELICASE"/>
    <property type="match status" value="1"/>
</dbReference>
<keyword evidence="9" id="KW-0238">DNA-binding</keyword>
<evidence type="ECO:0000259" key="17">
    <source>
        <dbReference type="PROSITE" id="PS51217"/>
    </source>
</evidence>
<dbReference type="GO" id="GO:0003677">
    <property type="term" value="F:DNA binding"/>
    <property type="evidence" value="ECO:0007669"/>
    <property type="project" value="UniProtKB-KW"/>
</dbReference>
<evidence type="ECO:0000256" key="7">
    <source>
        <dbReference type="ARBA" id="ARBA00022839"/>
    </source>
</evidence>
<dbReference type="Gene3D" id="1.10.10.160">
    <property type="match status" value="1"/>
</dbReference>
<keyword evidence="8 15" id="KW-0067">ATP-binding</keyword>
<dbReference type="GO" id="GO:0005829">
    <property type="term" value="C:cytosol"/>
    <property type="evidence" value="ECO:0007669"/>
    <property type="project" value="TreeGrafter"/>
</dbReference>
<evidence type="ECO:0000256" key="5">
    <source>
        <dbReference type="ARBA" id="ARBA00022801"/>
    </source>
</evidence>
<dbReference type="InterPro" id="IPR014017">
    <property type="entry name" value="DNA_helicase_UvrD-like_C"/>
</dbReference>
<dbReference type="PROSITE" id="PS51198">
    <property type="entry name" value="UVRD_HELICASE_ATP_BIND"/>
    <property type="match status" value="1"/>
</dbReference>
<dbReference type="Proteomes" id="UP000269019">
    <property type="component" value="Chromosome"/>
</dbReference>
<keyword evidence="4" id="KW-0227">DNA damage</keyword>
<dbReference type="Pfam" id="PF12705">
    <property type="entry name" value="PDDEXK_1"/>
    <property type="match status" value="1"/>
</dbReference>
<feature type="domain" description="UvrD-like helicase C-terminal" evidence="17">
    <location>
        <begin position="310"/>
        <end position="652"/>
    </location>
</feature>
<dbReference type="GO" id="GO:0033202">
    <property type="term" value="C:DNA helicase complex"/>
    <property type="evidence" value="ECO:0007669"/>
    <property type="project" value="TreeGrafter"/>
</dbReference>
<evidence type="ECO:0000256" key="14">
    <source>
        <dbReference type="ARBA" id="ARBA00048988"/>
    </source>
</evidence>
<evidence type="ECO:0000256" key="6">
    <source>
        <dbReference type="ARBA" id="ARBA00022806"/>
    </source>
</evidence>
<dbReference type="InterPro" id="IPR014016">
    <property type="entry name" value="UvrD-like_ATP-bd"/>
</dbReference>
<dbReference type="InterPro" id="IPR038726">
    <property type="entry name" value="PDDEXK_AddAB-type"/>
</dbReference>
<keyword evidence="7" id="KW-0269">Exonuclease</keyword>
<dbReference type="Gene3D" id="1.10.486.10">
    <property type="entry name" value="PCRA, domain 4"/>
    <property type="match status" value="1"/>
</dbReference>
<dbReference type="InterPro" id="IPR027417">
    <property type="entry name" value="P-loop_NTPase"/>
</dbReference>
<reference evidence="18 19" key="1">
    <citation type="submission" date="2018-11" db="EMBL/GenBank/DDBJ databases">
        <authorList>
            <person name="Kleinhagauer T."/>
            <person name="Glaeser S.P."/>
            <person name="Spergser J."/>
            <person name="Ruckert C."/>
            <person name="Kaempfer P."/>
            <person name="Busse H.-J."/>
        </authorList>
    </citation>
    <scope>NUCLEOTIDE SEQUENCE [LARGE SCALE GENOMIC DNA]</scope>
    <source>
        <strain evidence="18 19">200CH</strain>
    </source>
</reference>
<feature type="domain" description="UvrD-like helicase ATP-binding" evidence="16">
    <location>
        <begin position="45"/>
        <end position="381"/>
    </location>
</feature>
<keyword evidence="2" id="KW-0540">Nuclease</keyword>
<protein>
    <recommendedName>
        <fullName evidence="13">DNA 3'-5' helicase</fullName>
        <ecNumber evidence="13">5.6.2.4</ecNumber>
    </recommendedName>
</protein>
<dbReference type="OrthoDB" id="5240387at2"/>
<dbReference type="Gene3D" id="3.90.320.10">
    <property type="match status" value="1"/>
</dbReference>
<keyword evidence="10" id="KW-0234">DNA repair</keyword>
<dbReference type="InterPro" id="IPR013986">
    <property type="entry name" value="DExx_box_DNA_helicase_dom_sf"/>
</dbReference>
<keyword evidence="19" id="KW-1185">Reference proteome</keyword>
<evidence type="ECO:0000256" key="9">
    <source>
        <dbReference type="ARBA" id="ARBA00023125"/>
    </source>
</evidence>
<evidence type="ECO:0000256" key="15">
    <source>
        <dbReference type="PROSITE-ProRule" id="PRU00560"/>
    </source>
</evidence>
<dbReference type="SUPFAM" id="SSF52540">
    <property type="entry name" value="P-loop containing nucleoside triphosphate hydrolases"/>
    <property type="match status" value="1"/>
</dbReference>
<accession>A0A3G6J7R6</accession>
<dbReference type="Pfam" id="PF13361">
    <property type="entry name" value="UvrD_C"/>
    <property type="match status" value="1"/>
</dbReference>
<dbReference type="GO" id="GO:0005524">
    <property type="term" value="F:ATP binding"/>
    <property type="evidence" value="ECO:0007669"/>
    <property type="project" value="UniProtKB-UniRule"/>
</dbReference>
<evidence type="ECO:0000256" key="3">
    <source>
        <dbReference type="ARBA" id="ARBA00022741"/>
    </source>
</evidence>
<comment type="similarity">
    <text evidence="1">Belongs to the helicase family. UvrD subfamily.</text>
</comment>
<proteinExistence type="inferred from homology"/>
<dbReference type="Gene3D" id="3.40.50.300">
    <property type="entry name" value="P-loop containing nucleotide triphosphate hydrolases"/>
    <property type="match status" value="2"/>
</dbReference>
<dbReference type="PANTHER" id="PTHR11070">
    <property type="entry name" value="UVRD / RECB / PCRA DNA HELICASE FAMILY MEMBER"/>
    <property type="match status" value="1"/>
</dbReference>
<name>A0A3G6J7R6_9CORY</name>
<evidence type="ECO:0000256" key="10">
    <source>
        <dbReference type="ARBA" id="ARBA00023204"/>
    </source>
</evidence>
<keyword evidence="6 15" id="KW-0347">Helicase</keyword>
<dbReference type="Pfam" id="PF00580">
    <property type="entry name" value="UvrD-helicase"/>
    <property type="match status" value="1"/>
</dbReference>
<feature type="binding site" evidence="15">
    <location>
        <begin position="66"/>
        <end position="73"/>
    </location>
    <ligand>
        <name>ATP</name>
        <dbReference type="ChEBI" id="CHEBI:30616"/>
    </ligand>
</feature>
<comment type="catalytic activity">
    <reaction evidence="12">
        <text>Couples ATP hydrolysis with the unwinding of duplex DNA by translocating in the 3'-5' direction.</text>
        <dbReference type="EC" id="5.6.2.4"/>
    </reaction>
</comment>
<organism evidence="18 19">
    <name type="scientific">Corynebacterium choanae</name>
    <dbReference type="NCBI Taxonomy" id="1862358"/>
    <lineage>
        <taxon>Bacteria</taxon>
        <taxon>Bacillati</taxon>
        <taxon>Actinomycetota</taxon>
        <taxon>Actinomycetes</taxon>
        <taxon>Mycobacteriales</taxon>
        <taxon>Corynebacteriaceae</taxon>
        <taxon>Corynebacterium</taxon>
    </lineage>
</organism>
<sequence length="1160" mass="123907">MAIRNSQQEAGRGTGSVVVRLHPSTRAQAEQDAANDAAQPAASGYVWPKPVQALLAGDTGRIQLNGVAGSGKTTLLEQIVIARLQQGVPASSITVIAGSKQQAAAMKQRLHAAVPDHYVGGDHLVRSVHSLAFAIVRAAAAKAGRPLPRLMTGAEHDDALRQLLQGQLAEGGQLWPENLRPALAVTSFARGLRDLLLRAAERGMSAPQLAELGRVHHRPLWEAAAATWEEFHGVLTLADKHLMSAAELTSSAVAALRADADLLTDVAAQAEILLVDDVHNIDPASATLLRLLAAHAHTVVFAGDPQQAVFRFRGGSAELLRSDPAFTTVQLGEPQRQPAHTQTVIVPDAMTHASVIAHELRTAHYEQGVPFSEMAVIVRSTAETAALRRRLAALEIPLQQDATDITIAHQPLTAALLLVMESLTKPLTFHAIETLALGPLARGDAVSWRRLQRALVAPAHLHHCSPRQLLLTLVAGDTVASDHSTGGTPPAEAATRGPDLFSAAAPQSATGTSELPLALSAASIDAIIESFTSSEQLIVQRLRRIMQAGHNAYQRGESVEAILWEIWAAADVANSLAEHALRGGSRGARAHQDLDAVMTLFDMAGDFSEHRTGAGLQSFVEWISGQDLPIAGRVRQSAVDAVHLVNAHATVGRQWDTVIVAQVQEGTWPSYGITGTLFAQEELVDLLDFGVPPAQYIARSAERIKEERRLFHLACTRATRSLIVTAIDAPESDPVYEVSRFIDEADARRITQQDLPGLRTVSPPTLVAELRRTLCDETAPDTLRQAAACQLHRLHKAGVAGSDPTTWWGQASIDDPTHAAAVVQGQLALAHATGMPLNQLPTGLVQQATTSMPPAAPDYLTTRLSPSLVETAVTNPLAARLRGIEDDDADLYHLRKGNFVHAVAEIAAVQPLTDDDIVTLSELFTTSVNPPAWRIAAERADIQGQLYALRRALASLDAVTAAAAPEVHCNVTLHPHTVASQLAALAPPEDLAQAANSPAVVAPQATAITITGRIDRLIRTDADEYIIIDFKTGQAVTYEQASRHLQLATYQLALVNGQVQATDLAGTAQPQWAITSAKRVQPQQIDVAKLVFLTAGKDNPVAREQARLDPAQLGAINDTVTVIAYEQAANYALCTDAGNAGHFEQVFTDLAQQRSTTHVQ</sequence>
<evidence type="ECO:0000313" key="19">
    <source>
        <dbReference type="Proteomes" id="UP000269019"/>
    </source>
</evidence>
<keyword evidence="5 15" id="KW-0378">Hydrolase</keyword>
<dbReference type="PROSITE" id="PS51217">
    <property type="entry name" value="UVRD_HELICASE_CTER"/>
    <property type="match status" value="1"/>
</dbReference>
<comment type="catalytic activity">
    <reaction evidence="14">
        <text>ATP + H2O = ADP + phosphate + H(+)</text>
        <dbReference type="Rhea" id="RHEA:13065"/>
        <dbReference type="ChEBI" id="CHEBI:15377"/>
        <dbReference type="ChEBI" id="CHEBI:15378"/>
        <dbReference type="ChEBI" id="CHEBI:30616"/>
        <dbReference type="ChEBI" id="CHEBI:43474"/>
        <dbReference type="ChEBI" id="CHEBI:456216"/>
        <dbReference type="EC" id="5.6.2.4"/>
    </reaction>
</comment>
<keyword evidence="3 15" id="KW-0547">Nucleotide-binding</keyword>
<evidence type="ECO:0000256" key="8">
    <source>
        <dbReference type="ARBA" id="ARBA00022840"/>
    </source>
</evidence>
<keyword evidence="11" id="KW-0413">Isomerase</keyword>
<evidence type="ECO:0000313" key="18">
    <source>
        <dbReference type="EMBL" id="AZA12938.1"/>
    </source>
</evidence>
<dbReference type="InterPro" id="IPR000212">
    <property type="entry name" value="DNA_helicase_UvrD/REP"/>
</dbReference>
<dbReference type="RefSeq" id="WP_123926386.1">
    <property type="nucleotide sequence ID" value="NZ_CP033896.1"/>
</dbReference>
<evidence type="ECO:0000256" key="12">
    <source>
        <dbReference type="ARBA" id="ARBA00034617"/>
    </source>
</evidence>
<dbReference type="EMBL" id="CP033896">
    <property type="protein sequence ID" value="AZA12938.1"/>
    <property type="molecule type" value="Genomic_DNA"/>
</dbReference>
<dbReference type="GO" id="GO:0043138">
    <property type="term" value="F:3'-5' DNA helicase activity"/>
    <property type="evidence" value="ECO:0007669"/>
    <property type="project" value="UniProtKB-EC"/>
</dbReference>
<dbReference type="GO" id="GO:0004527">
    <property type="term" value="F:exonuclease activity"/>
    <property type="evidence" value="ECO:0007669"/>
    <property type="project" value="UniProtKB-KW"/>
</dbReference>
<dbReference type="EC" id="5.6.2.4" evidence="13"/>